<dbReference type="EMBL" id="BSYJ01000004">
    <property type="protein sequence ID" value="GMG87738.1"/>
    <property type="molecule type" value="Genomic_DNA"/>
</dbReference>
<reference evidence="1 2" key="1">
    <citation type="submission" date="2023-04" db="EMBL/GenBank/DDBJ databases">
        <title>Marinobulbifer ophiurae gen. nov., sp. Nov., isolate from tissue of brittle star Ophioplocus japonicus.</title>
        <authorList>
            <person name="Kawano K."/>
            <person name="Sawayama S."/>
            <person name="Nakagawa S."/>
        </authorList>
    </citation>
    <scope>NUCLEOTIDE SEQUENCE [LARGE SCALE GENOMIC DNA]</scope>
    <source>
        <strain evidence="1 2">NKW57</strain>
    </source>
</reference>
<organism evidence="1 2">
    <name type="scientific">Biformimicrobium ophioploci</name>
    <dbReference type="NCBI Taxonomy" id="3036711"/>
    <lineage>
        <taxon>Bacteria</taxon>
        <taxon>Pseudomonadati</taxon>
        <taxon>Pseudomonadota</taxon>
        <taxon>Gammaproteobacteria</taxon>
        <taxon>Cellvibrionales</taxon>
        <taxon>Microbulbiferaceae</taxon>
        <taxon>Biformimicrobium</taxon>
    </lineage>
</organism>
<sequence length="103" mass="11761">MCVSRQYCDEFVLQQLYGTQPGGLAKLAGYRASGHLKKAAELRQGKDLVEIPNYIPVTLRMSNHWSDAMLQKPAHKLLNTHGYVAVWQFKQQNPFTFPVAEQR</sequence>
<proteinExistence type="predicted"/>
<accession>A0ABQ6M060</accession>
<protein>
    <submittedName>
        <fullName evidence="1">Uncharacterized protein</fullName>
    </submittedName>
</protein>
<dbReference type="Proteomes" id="UP001224392">
    <property type="component" value="Unassembled WGS sequence"/>
</dbReference>
<comment type="caution">
    <text evidence="1">The sequence shown here is derived from an EMBL/GenBank/DDBJ whole genome shotgun (WGS) entry which is preliminary data.</text>
</comment>
<name>A0ABQ6M060_9GAMM</name>
<gene>
    <name evidence="1" type="ORF">MNKW57_20590</name>
</gene>
<evidence type="ECO:0000313" key="1">
    <source>
        <dbReference type="EMBL" id="GMG87738.1"/>
    </source>
</evidence>
<evidence type="ECO:0000313" key="2">
    <source>
        <dbReference type="Proteomes" id="UP001224392"/>
    </source>
</evidence>
<keyword evidence="2" id="KW-1185">Reference proteome</keyword>